<dbReference type="OrthoDB" id="26212at2"/>
<reference evidence="2" key="1">
    <citation type="submission" date="2016-10" db="EMBL/GenBank/DDBJ databases">
        <authorList>
            <person name="Varghese N."/>
            <person name="Submissions S."/>
        </authorList>
    </citation>
    <scope>NUCLEOTIDE SEQUENCE [LARGE SCALE GENOMIC DNA]</scope>
    <source>
        <strain evidence="2">DSM 3669</strain>
    </source>
</reference>
<gene>
    <name evidence="1" type="ORF">SAMN05660706_1146</name>
</gene>
<keyword evidence="1" id="KW-0371">Homeobox</keyword>
<evidence type="ECO:0000313" key="1">
    <source>
        <dbReference type="EMBL" id="SFR06908.1"/>
    </source>
</evidence>
<keyword evidence="2" id="KW-1185">Reference proteome</keyword>
<accession>A0A1I6DNG1</accession>
<dbReference type="Proteomes" id="UP000199584">
    <property type="component" value="Unassembled WGS sequence"/>
</dbReference>
<dbReference type="EMBL" id="FOYM01000014">
    <property type="protein sequence ID" value="SFR06908.1"/>
    <property type="molecule type" value="Genomic_DNA"/>
</dbReference>
<proteinExistence type="predicted"/>
<dbReference type="AlphaFoldDB" id="A0A1I6DNG1"/>
<sequence>MNNRLKSFLKELKYIKDFIPSDTFTDLARKATALAEKDDRLLTPSEVAKRLGVSGVTIWRWLKKTFDVLSTPQWTDPDQGI</sequence>
<evidence type="ECO:0000313" key="2">
    <source>
        <dbReference type="Proteomes" id="UP000199584"/>
    </source>
</evidence>
<protein>
    <submittedName>
        <fullName evidence="1">Homeodomain-like domain-containing protein</fullName>
    </submittedName>
</protein>
<dbReference type="RefSeq" id="WP_092483417.1">
    <property type="nucleotide sequence ID" value="NZ_FOYM01000014.1"/>
</dbReference>
<keyword evidence="1" id="KW-0238">DNA-binding</keyword>
<dbReference type="GO" id="GO:0003677">
    <property type="term" value="F:DNA binding"/>
    <property type="evidence" value="ECO:0007669"/>
    <property type="project" value="UniProtKB-KW"/>
</dbReference>
<dbReference type="Pfam" id="PF13384">
    <property type="entry name" value="HTH_23"/>
    <property type="match status" value="1"/>
</dbReference>
<organism evidence="1 2">
    <name type="scientific">Desulfoscipio geothermicus DSM 3669</name>
    <dbReference type="NCBI Taxonomy" id="1121426"/>
    <lineage>
        <taxon>Bacteria</taxon>
        <taxon>Bacillati</taxon>
        <taxon>Bacillota</taxon>
        <taxon>Clostridia</taxon>
        <taxon>Eubacteriales</taxon>
        <taxon>Desulfallaceae</taxon>
        <taxon>Desulfoscipio</taxon>
    </lineage>
</organism>
<dbReference type="STRING" id="39060.SAMN05660706_1146"/>
<name>A0A1I6DNG1_9FIRM</name>